<name>A0A7Y7ZDU7_PSEPU</name>
<reference evidence="2 3" key="1">
    <citation type="submission" date="2020-04" db="EMBL/GenBank/DDBJ databases">
        <title>Molecular characterization of pseudomonads from Agaricus bisporus reveal novel blotch 2 pathogens in Western Europe.</title>
        <authorList>
            <person name="Taparia T."/>
            <person name="Krijger M."/>
            <person name="Haynes E."/>
            <person name="Elpinstone J.G."/>
            <person name="Noble R."/>
            <person name="Van Der Wolf J."/>
        </authorList>
    </citation>
    <scope>NUCLEOTIDE SEQUENCE [LARGE SCALE GENOMIC DNA]</scope>
    <source>
        <strain evidence="2 3">P7765</strain>
    </source>
</reference>
<feature type="domain" description="DUF4031" evidence="1">
    <location>
        <begin position="3"/>
        <end position="80"/>
    </location>
</feature>
<evidence type="ECO:0000259" key="1">
    <source>
        <dbReference type="Pfam" id="PF13223"/>
    </source>
</evidence>
<dbReference type="Pfam" id="PF13223">
    <property type="entry name" value="DUF4031"/>
    <property type="match status" value="1"/>
</dbReference>
<organism evidence="2 3">
    <name type="scientific">Pseudomonas putida</name>
    <name type="common">Arthrobacter siderocapsulatus</name>
    <dbReference type="NCBI Taxonomy" id="303"/>
    <lineage>
        <taxon>Bacteria</taxon>
        <taxon>Pseudomonadati</taxon>
        <taxon>Pseudomonadota</taxon>
        <taxon>Gammaproteobacteria</taxon>
        <taxon>Pseudomonadales</taxon>
        <taxon>Pseudomonadaceae</taxon>
        <taxon>Pseudomonas</taxon>
    </lineage>
</organism>
<gene>
    <name evidence="2" type="ORF">HX798_23020</name>
</gene>
<comment type="caution">
    <text evidence="2">The sequence shown here is derived from an EMBL/GenBank/DDBJ whole genome shotgun (WGS) entry which is preliminary data.</text>
</comment>
<evidence type="ECO:0000313" key="3">
    <source>
        <dbReference type="Proteomes" id="UP000542695"/>
    </source>
</evidence>
<evidence type="ECO:0000313" key="2">
    <source>
        <dbReference type="EMBL" id="NWC83137.1"/>
    </source>
</evidence>
<dbReference type="AlphaFoldDB" id="A0A7Y7ZDU7"/>
<dbReference type="EMBL" id="JACARV010000080">
    <property type="protein sequence ID" value="NWC83137.1"/>
    <property type="molecule type" value="Genomic_DNA"/>
</dbReference>
<dbReference type="InterPro" id="IPR025109">
    <property type="entry name" value="DUF4031"/>
</dbReference>
<dbReference type="Proteomes" id="UP000542695">
    <property type="component" value="Unassembled WGS sequence"/>
</dbReference>
<protein>
    <submittedName>
        <fullName evidence="2">DUF4031 domain-containing protein</fullName>
    </submittedName>
</protein>
<sequence>MTVYVDNMNAKLGRMVMCHMLADSDEELLAMADRIGVARRWHQYPGTIKSHFDICLSKRAKAVAAGAVEIDYAGVSRIIKERRQAAAQA</sequence>
<dbReference type="RefSeq" id="WP_177011033.1">
    <property type="nucleotide sequence ID" value="NZ_JACARV010000080.1"/>
</dbReference>
<proteinExistence type="predicted"/>
<accession>A0A7Y7ZDU7</accession>